<dbReference type="SUPFAM" id="SSF56399">
    <property type="entry name" value="ADP-ribosylation"/>
    <property type="match status" value="1"/>
</dbReference>
<gene>
    <name evidence="1" type="ORF">BP5553_07184</name>
</gene>
<dbReference type="PANTHER" id="PTHR34129">
    <property type="entry name" value="BLR1139 PROTEIN"/>
    <property type="match status" value="1"/>
</dbReference>
<dbReference type="EMBL" id="NPIC01000006">
    <property type="protein sequence ID" value="RDL35253.1"/>
    <property type="molecule type" value="Genomic_DNA"/>
</dbReference>
<dbReference type="InterPro" id="IPR009297">
    <property type="entry name" value="DUF952"/>
</dbReference>
<protein>
    <recommendedName>
        <fullName evidence="3">DUF952 domain-containing protein</fullName>
    </recommendedName>
</protein>
<dbReference type="PANTHER" id="PTHR34129:SF1">
    <property type="entry name" value="DUF952 DOMAIN-CONTAINING PROTEIN"/>
    <property type="match status" value="1"/>
</dbReference>
<dbReference type="Proteomes" id="UP000254866">
    <property type="component" value="Unassembled WGS sequence"/>
</dbReference>
<dbReference type="OrthoDB" id="3335358at2759"/>
<comment type="caution">
    <text evidence="1">The sequence shown here is derived from an EMBL/GenBank/DDBJ whole genome shotgun (WGS) entry which is preliminary data.</text>
</comment>
<evidence type="ECO:0000313" key="1">
    <source>
        <dbReference type="EMBL" id="RDL35253.1"/>
    </source>
</evidence>
<dbReference type="AlphaFoldDB" id="A0A370TIS5"/>
<evidence type="ECO:0000313" key="2">
    <source>
        <dbReference type="Proteomes" id="UP000254866"/>
    </source>
</evidence>
<dbReference type="GeneID" id="43600033"/>
<dbReference type="Gene3D" id="3.20.170.20">
    <property type="entry name" value="Protein of unknown function DUF952"/>
    <property type="match status" value="1"/>
</dbReference>
<accession>A0A370TIS5</accession>
<sequence length="154" mass="17048">MASPSTTLPGPPTYIYKIVPASPPLPSPLPESLPLSDLDARDGYIHASTSAQILGTLNAYFSSVPSVIILRIPYERVKERVRWEMAVGKRPEEKGGCWDTEGRMGGFPHIYETKSGELRLGREEVESVGTWNRGGERWGHQGWPFGGEDIPKEN</sequence>
<evidence type="ECO:0008006" key="3">
    <source>
        <dbReference type="Google" id="ProtNLM"/>
    </source>
</evidence>
<dbReference type="Pfam" id="PF06108">
    <property type="entry name" value="DUF952"/>
    <property type="match status" value="1"/>
</dbReference>
<proteinExistence type="predicted"/>
<keyword evidence="2" id="KW-1185">Reference proteome</keyword>
<dbReference type="RefSeq" id="XP_031868076.1">
    <property type="nucleotide sequence ID" value="XM_032015807.1"/>
</dbReference>
<organism evidence="1 2">
    <name type="scientific">Venustampulla echinocandica</name>
    <dbReference type="NCBI Taxonomy" id="2656787"/>
    <lineage>
        <taxon>Eukaryota</taxon>
        <taxon>Fungi</taxon>
        <taxon>Dikarya</taxon>
        <taxon>Ascomycota</taxon>
        <taxon>Pezizomycotina</taxon>
        <taxon>Leotiomycetes</taxon>
        <taxon>Helotiales</taxon>
        <taxon>Pleuroascaceae</taxon>
        <taxon>Venustampulla</taxon>
    </lineage>
</organism>
<name>A0A370TIS5_9HELO</name>
<reference evidence="1 2" key="1">
    <citation type="journal article" date="2018" name="IMA Fungus">
        <title>IMA Genome-F 9: Draft genome sequence of Annulohypoxylon stygium, Aspergillus mulundensis, Berkeleyomyces basicola (syn. Thielaviopsis basicola), Ceratocystis smalleyi, two Cercospora beticola strains, Coleophoma cylindrospora, Fusarium fracticaudum, Phialophora cf. hyalina, and Morchella septimelata.</title>
        <authorList>
            <person name="Wingfield B.D."/>
            <person name="Bills G.F."/>
            <person name="Dong Y."/>
            <person name="Huang W."/>
            <person name="Nel W.J."/>
            <person name="Swalarsk-Parry B.S."/>
            <person name="Vaghefi N."/>
            <person name="Wilken P.M."/>
            <person name="An Z."/>
            <person name="de Beer Z.W."/>
            <person name="De Vos L."/>
            <person name="Chen L."/>
            <person name="Duong T.A."/>
            <person name="Gao Y."/>
            <person name="Hammerbacher A."/>
            <person name="Kikkert J.R."/>
            <person name="Li Y."/>
            <person name="Li H."/>
            <person name="Li K."/>
            <person name="Li Q."/>
            <person name="Liu X."/>
            <person name="Ma X."/>
            <person name="Naidoo K."/>
            <person name="Pethybridge S.J."/>
            <person name="Sun J."/>
            <person name="Steenkamp E.T."/>
            <person name="van der Nest M.A."/>
            <person name="van Wyk S."/>
            <person name="Wingfield M.J."/>
            <person name="Xiong C."/>
            <person name="Yue Q."/>
            <person name="Zhang X."/>
        </authorList>
    </citation>
    <scope>NUCLEOTIDE SEQUENCE [LARGE SCALE GENOMIC DNA]</scope>
    <source>
        <strain evidence="1 2">BP 5553</strain>
    </source>
</reference>
<dbReference type="STRING" id="2656787.A0A370TIS5"/>